<evidence type="ECO:0000259" key="5">
    <source>
        <dbReference type="PROSITE" id="PS51387"/>
    </source>
</evidence>
<dbReference type="AlphaFoldDB" id="A0A8H6MQE4"/>
<dbReference type="SUPFAM" id="SSF56176">
    <property type="entry name" value="FAD-binding/transporter-associated domain-like"/>
    <property type="match status" value="1"/>
</dbReference>
<evidence type="ECO:0000313" key="7">
    <source>
        <dbReference type="Proteomes" id="UP000652219"/>
    </source>
</evidence>
<keyword evidence="2" id="KW-0285">Flavoprotein</keyword>
<evidence type="ECO:0000256" key="1">
    <source>
        <dbReference type="ARBA" id="ARBA00005466"/>
    </source>
</evidence>
<sequence>MGSLTALQDFLGKHPSIKAIAPSDASFDSIRETYVVTSSVPNLIVRPQSEDDVAALISHCAATSNPFVIRTGGHDLASRSTIDGVLQIDLRDIKHVRVSDDGKTARLGGGVLLAPLLEALEKEGLMTPTGTVGSVGYVGWATFGGYGPFVPSLGLGCDQIVGARIVLASGEVVDADEELLRGIRGAGPALGVIVEIEIKVYPQQEILAGIVAYDSKDLRATIRAFWPTWNKLATTRTLPDEISLQPSILDVPHMGKVFAVGFVWAGPASEASEAWLEEVASLVPGPMKLVAPTSPAGYIAQITSMVPQGVYRGSSHGVNFRGLELSAGAQEVFVETGSMIPGDGTLISMHQLRGKAARGDHLPGVFRNREDHLMLEVIGLVATKEKAKEGKEWADAVKNGMKGVEGVMEVGYYSLLPKGEVGMEVMYGESWEFIRALKEKVDPRNLFRFAFGG</sequence>
<gene>
    <name evidence="6" type="ORF">CSOJ01_10228</name>
</gene>
<evidence type="ECO:0000313" key="6">
    <source>
        <dbReference type="EMBL" id="KAF6804376.1"/>
    </source>
</evidence>
<proteinExistence type="inferred from homology"/>
<dbReference type="GO" id="GO:0071949">
    <property type="term" value="F:FAD binding"/>
    <property type="evidence" value="ECO:0007669"/>
    <property type="project" value="InterPro"/>
</dbReference>
<keyword evidence="7" id="KW-1185">Reference proteome</keyword>
<keyword evidence="4" id="KW-0560">Oxidoreductase</keyword>
<dbReference type="Gene3D" id="3.30.43.10">
    <property type="entry name" value="Uridine Diphospho-n-acetylenolpyruvylglucosamine Reductase, domain 2"/>
    <property type="match status" value="1"/>
</dbReference>
<evidence type="ECO:0000256" key="4">
    <source>
        <dbReference type="ARBA" id="ARBA00023002"/>
    </source>
</evidence>
<dbReference type="PROSITE" id="PS51387">
    <property type="entry name" value="FAD_PCMH"/>
    <property type="match status" value="1"/>
</dbReference>
<feature type="domain" description="FAD-binding PCMH-type" evidence="5">
    <location>
        <begin position="37"/>
        <end position="203"/>
    </location>
</feature>
<comment type="similarity">
    <text evidence="1">Belongs to the oxygen-dependent FAD-linked oxidoreductase family.</text>
</comment>
<dbReference type="Gene3D" id="3.30.465.10">
    <property type="match status" value="1"/>
</dbReference>
<dbReference type="Proteomes" id="UP000652219">
    <property type="component" value="Unassembled WGS sequence"/>
</dbReference>
<comment type="caution">
    <text evidence="6">The sequence shown here is derived from an EMBL/GenBank/DDBJ whole genome shotgun (WGS) entry which is preliminary data.</text>
</comment>
<accession>A0A8H6MQE4</accession>
<dbReference type="PANTHER" id="PTHR42973">
    <property type="entry name" value="BINDING OXIDOREDUCTASE, PUTATIVE (AFU_ORTHOLOGUE AFUA_1G17690)-RELATED"/>
    <property type="match status" value="1"/>
</dbReference>
<dbReference type="EMBL" id="WIGN01000210">
    <property type="protein sequence ID" value="KAF6804376.1"/>
    <property type="molecule type" value="Genomic_DNA"/>
</dbReference>
<organism evidence="6 7">
    <name type="scientific">Colletotrichum sojae</name>
    <dbReference type="NCBI Taxonomy" id="2175907"/>
    <lineage>
        <taxon>Eukaryota</taxon>
        <taxon>Fungi</taxon>
        <taxon>Dikarya</taxon>
        <taxon>Ascomycota</taxon>
        <taxon>Pezizomycotina</taxon>
        <taxon>Sordariomycetes</taxon>
        <taxon>Hypocreomycetidae</taxon>
        <taxon>Glomerellales</taxon>
        <taxon>Glomerellaceae</taxon>
        <taxon>Colletotrichum</taxon>
        <taxon>Colletotrichum orchidearum species complex</taxon>
    </lineage>
</organism>
<evidence type="ECO:0000256" key="2">
    <source>
        <dbReference type="ARBA" id="ARBA00022630"/>
    </source>
</evidence>
<dbReference type="InterPro" id="IPR050416">
    <property type="entry name" value="FAD-linked_Oxidoreductase"/>
</dbReference>
<protein>
    <submittedName>
        <fullName evidence="6">D-lactate dehydrogenase</fullName>
    </submittedName>
</protein>
<dbReference type="PANTHER" id="PTHR42973:SF7">
    <property type="entry name" value="FAD-BINDING PCMH-TYPE DOMAIN-CONTAINING PROTEIN"/>
    <property type="match status" value="1"/>
</dbReference>
<dbReference type="Pfam" id="PF01565">
    <property type="entry name" value="FAD_binding_4"/>
    <property type="match status" value="1"/>
</dbReference>
<dbReference type="InterPro" id="IPR036318">
    <property type="entry name" value="FAD-bd_PCMH-like_sf"/>
</dbReference>
<name>A0A8H6MQE4_9PEZI</name>
<dbReference type="InterPro" id="IPR016169">
    <property type="entry name" value="FAD-bd_PCMH_sub2"/>
</dbReference>
<dbReference type="Gene3D" id="3.40.462.20">
    <property type="match status" value="1"/>
</dbReference>
<keyword evidence="3" id="KW-0274">FAD</keyword>
<dbReference type="GO" id="GO:0016491">
    <property type="term" value="F:oxidoreductase activity"/>
    <property type="evidence" value="ECO:0007669"/>
    <property type="project" value="UniProtKB-KW"/>
</dbReference>
<dbReference type="InterPro" id="IPR006094">
    <property type="entry name" value="Oxid_FAD_bind_N"/>
</dbReference>
<dbReference type="InterPro" id="IPR016167">
    <property type="entry name" value="FAD-bd_PCMH_sub1"/>
</dbReference>
<dbReference type="InterPro" id="IPR016166">
    <property type="entry name" value="FAD-bd_PCMH"/>
</dbReference>
<evidence type="ECO:0000256" key="3">
    <source>
        <dbReference type="ARBA" id="ARBA00022827"/>
    </source>
</evidence>
<reference evidence="6 7" key="1">
    <citation type="journal article" date="2020" name="Phytopathology">
        <title>Genome Sequence Resources of Colletotrichum truncatum, C. plurivorum, C. musicola, and C. sojae: Four Species Pathogenic to Soybean (Glycine max).</title>
        <authorList>
            <person name="Rogerio F."/>
            <person name="Boufleur T.R."/>
            <person name="Ciampi-Guillardi M."/>
            <person name="Sukno S.A."/>
            <person name="Thon M.R."/>
            <person name="Massola Junior N.S."/>
            <person name="Baroncelli R."/>
        </authorList>
    </citation>
    <scope>NUCLEOTIDE SEQUENCE [LARGE SCALE GENOMIC DNA]</scope>
    <source>
        <strain evidence="6 7">LFN0009</strain>
    </source>
</reference>